<keyword evidence="3" id="KW-1185">Reference proteome</keyword>
<proteinExistence type="predicted"/>
<name>A0A7D5ZEA5_9NEIS</name>
<sequence>MSHFLPQYSQQQPIPQIGMYIPCLWCDESNYIYQSIKEYIDYKFNLHSRLLIIRLDLGFKDNTTGQYNAEYARACLQKLMNNKRKLKLFSNERGYVWSLEYGQDKGFHFHCFFIFDGSSSQQDQTIGHAIGQYWVNIITQGTGSYYCSNDDKAKFEAEGTLGIGMIHRYEHHKRANLMSIASYLAKDDALIKPMLPESTKGFRTFGRGEMVNS</sequence>
<evidence type="ECO:0000313" key="3">
    <source>
        <dbReference type="Proteomes" id="UP000510822"/>
    </source>
</evidence>
<dbReference type="EMBL" id="CP058952">
    <property type="protein sequence ID" value="QLI80848.1"/>
    <property type="molecule type" value="Genomic_DNA"/>
</dbReference>
<evidence type="ECO:0000313" key="2">
    <source>
        <dbReference type="EMBL" id="QLI80848.1"/>
    </source>
</evidence>
<reference evidence="2 3" key="1">
    <citation type="journal article" date="2016" name="Int. J. Syst. Evol. Microbiol.">
        <title>Chitinibacter fontanus sp. nov., isolated from a spring.</title>
        <authorList>
            <person name="Sheu S.Y."/>
            <person name="Li Y.S."/>
            <person name="Young C.C."/>
            <person name="Chen W.M."/>
        </authorList>
    </citation>
    <scope>NUCLEOTIDE SEQUENCE [LARGE SCALE GENOMIC DNA]</scope>
    <source>
        <strain evidence="2 3">STM-7</strain>
    </source>
</reference>
<gene>
    <name evidence="2" type="ORF">HZU75_04500</name>
</gene>
<accession>A0A7D5ZEA5</accession>
<evidence type="ECO:0000259" key="1">
    <source>
        <dbReference type="Pfam" id="PF11726"/>
    </source>
</evidence>
<dbReference type="InterPro" id="IPR057271">
    <property type="entry name" value="YagK_YfjJ_C"/>
</dbReference>
<feature type="domain" description="YagK/YfjJ C-terminal" evidence="1">
    <location>
        <begin position="45"/>
        <end position="206"/>
    </location>
</feature>
<dbReference type="AlphaFoldDB" id="A0A7D5ZEA5"/>
<organism evidence="2 3">
    <name type="scientific">Chitinibacter fontanus</name>
    <dbReference type="NCBI Taxonomy" id="1737446"/>
    <lineage>
        <taxon>Bacteria</taxon>
        <taxon>Pseudomonadati</taxon>
        <taxon>Pseudomonadota</taxon>
        <taxon>Betaproteobacteria</taxon>
        <taxon>Neisseriales</taxon>
        <taxon>Chitinibacteraceae</taxon>
        <taxon>Chitinibacter</taxon>
    </lineage>
</organism>
<dbReference type="Pfam" id="PF11726">
    <property type="entry name" value="YagK_YfjJ_C"/>
    <property type="match status" value="1"/>
</dbReference>
<dbReference type="Proteomes" id="UP000510822">
    <property type="component" value="Chromosome"/>
</dbReference>
<protein>
    <submittedName>
        <fullName evidence="2">Inovirus-type Gp2 protein</fullName>
    </submittedName>
</protein>
<dbReference type="KEGG" id="cfon:HZU75_04500"/>
<dbReference type="RefSeq" id="WP_180307982.1">
    <property type="nucleotide sequence ID" value="NZ_CP058952.1"/>
</dbReference>